<organism evidence="2 3">
    <name type="scientific">Tropicibacter oceani</name>
    <dbReference type="NCBI Taxonomy" id="3058420"/>
    <lineage>
        <taxon>Bacteria</taxon>
        <taxon>Pseudomonadati</taxon>
        <taxon>Pseudomonadota</taxon>
        <taxon>Alphaproteobacteria</taxon>
        <taxon>Rhodobacterales</taxon>
        <taxon>Roseobacteraceae</taxon>
        <taxon>Tropicibacter</taxon>
    </lineage>
</organism>
<accession>A0ABY8QHH6</accession>
<keyword evidence="1" id="KW-0472">Membrane</keyword>
<sequence>MDPVSLGFYATVCGLLGLAGPRLGTAPVRLAVGALVGIAAVAILPLVQGMLGGAAYTVPLP</sequence>
<dbReference type="EMBL" id="CP124616">
    <property type="protein sequence ID" value="WGW04065.1"/>
    <property type="molecule type" value="Genomic_DNA"/>
</dbReference>
<gene>
    <name evidence="2" type="ORF">QF118_00575</name>
</gene>
<feature type="transmembrane region" description="Helical" evidence="1">
    <location>
        <begin position="30"/>
        <end position="51"/>
    </location>
</feature>
<feature type="transmembrane region" description="Helical" evidence="1">
    <location>
        <begin position="6"/>
        <end position="23"/>
    </location>
</feature>
<evidence type="ECO:0000313" key="3">
    <source>
        <dbReference type="Proteomes" id="UP001241605"/>
    </source>
</evidence>
<keyword evidence="1" id="KW-1133">Transmembrane helix</keyword>
<evidence type="ECO:0000313" key="2">
    <source>
        <dbReference type="EMBL" id="WGW04065.1"/>
    </source>
</evidence>
<dbReference type="RefSeq" id="WP_282300696.1">
    <property type="nucleotide sequence ID" value="NZ_CP124616.1"/>
</dbReference>
<name>A0ABY8QHH6_9RHOB</name>
<reference evidence="2 3" key="1">
    <citation type="submission" date="2023-05" db="EMBL/GenBank/DDBJ databases">
        <title>YMD87, complete Genome.</title>
        <authorList>
            <person name="Zhang J."/>
            <person name="Xu X."/>
        </authorList>
    </citation>
    <scope>NUCLEOTIDE SEQUENCE [LARGE SCALE GENOMIC DNA]</scope>
    <source>
        <strain evidence="2 3">YMD87</strain>
    </source>
</reference>
<keyword evidence="3" id="KW-1185">Reference proteome</keyword>
<dbReference type="Proteomes" id="UP001241605">
    <property type="component" value="Chromosome"/>
</dbReference>
<keyword evidence="1" id="KW-0812">Transmembrane</keyword>
<proteinExistence type="predicted"/>
<evidence type="ECO:0000256" key="1">
    <source>
        <dbReference type="SAM" id="Phobius"/>
    </source>
</evidence>
<protein>
    <submittedName>
        <fullName evidence="2">Uncharacterized protein</fullName>
    </submittedName>
</protein>